<gene>
    <name evidence="2" type="ORF">RRG08_008939</name>
</gene>
<dbReference type="InterPro" id="IPR002347">
    <property type="entry name" value="SDR_fam"/>
</dbReference>
<dbReference type="InterPro" id="IPR036291">
    <property type="entry name" value="NAD(P)-bd_dom_sf"/>
</dbReference>
<dbReference type="PANTHER" id="PTHR43975">
    <property type="entry name" value="ZGC:101858"/>
    <property type="match status" value="1"/>
</dbReference>
<keyword evidence="3" id="KW-1185">Reference proteome</keyword>
<dbReference type="EMBL" id="JAWDGP010003821">
    <property type="protein sequence ID" value="KAK3770545.1"/>
    <property type="molecule type" value="Genomic_DNA"/>
</dbReference>
<evidence type="ECO:0000256" key="1">
    <source>
        <dbReference type="SAM" id="MobiDB-lite"/>
    </source>
</evidence>
<reference evidence="2" key="1">
    <citation type="journal article" date="2023" name="G3 (Bethesda)">
        <title>A reference genome for the long-term kleptoplast-retaining sea slug Elysia crispata morphotype clarki.</title>
        <authorList>
            <person name="Eastman K.E."/>
            <person name="Pendleton A.L."/>
            <person name="Shaikh M.A."/>
            <person name="Suttiyut T."/>
            <person name="Ogas R."/>
            <person name="Tomko P."/>
            <person name="Gavelis G."/>
            <person name="Widhalm J.R."/>
            <person name="Wisecaver J.H."/>
        </authorList>
    </citation>
    <scope>NUCLEOTIDE SEQUENCE</scope>
    <source>
        <strain evidence="2">ECLA1</strain>
    </source>
</reference>
<name>A0AAE0ZJW5_9GAST</name>
<accession>A0AAE0ZJW5</accession>
<dbReference type="AlphaFoldDB" id="A0AAE0ZJW5"/>
<proteinExistence type="predicted"/>
<feature type="region of interest" description="Disordered" evidence="1">
    <location>
        <begin position="1"/>
        <end position="20"/>
    </location>
</feature>
<dbReference type="PRINTS" id="PR00081">
    <property type="entry name" value="GDHRDH"/>
</dbReference>
<comment type="caution">
    <text evidence="2">The sequence shown here is derived from an EMBL/GenBank/DDBJ whole genome shotgun (WGS) entry which is preliminary data.</text>
</comment>
<dbReference type="FunFam" id="3.40.50.720:FF:000084">
    <property type="entry name" value="Short-chain dehydrogenase reductase"/>
    <property type="match status" value="1"/>
</dbReference>
<protein>
    <submittedName>
        <fullName evidence="2">Uncharacterized protein</fullName>
    </submittedName>
</protein>
<organism evidence="2 3">
    <name type="scientific">Elysia crispata</name>
    <name type="common">lettuce slug</name>
    <dbReference type="NCBI Taxonomy" id="231223"/>
    <lineage>
        <taxon>Eukaryota</taxon>
        <taxon>Metazoa</taxon>
        <taxon>Spiralia</taxon>
        <taxon>Lophotrochozoa</taxon>
        <taxon>Mollusca</taxon>
        <taxon>Gastropoda</taxon>
        <taxon>Heterobranchia</taxon>
        <taxon>Euthyneura</taxon>
        <taxon>Panpulmonata</taxon>
        <taxon>Sacoglossa</taxon>
        <taxon>Placobranchoidea</taxon>
        <taxon>Plakobranchidae</taxon>
        <taxon>Elysia</taxon>
    </lineage>
</organism>
<dbReference type="PRINTS" id="PR00080">
    <property type="entry name" value="SDRFAMILY"/>
</dbReference>
<sequence>MSANTVEETVSEHSGGDCQRTQWGRLSANTMEETVSEHSGGDCQRTQWRSLSANTVEETVSEHSGGDFLLILTALLAYKLLSHREAPKFQVSVCSSTVTSPGLLNVAENTERKMASLAGKSVIVTGSSSGIGLATAVLFASKGANVTVCGRDAARLQDAVKACEDSAQKAGHRSKIISVQGDIGDSAVIKNTVDQTVKAFGGLDVLVPNHGIALSKTNEMLADWTQELFNKNLDTNVRSVIELIQHAAPHLEKSRGNVVCVSSVVSLAPVGQSINYQISKAALDHMVRCLALQLGPKGIRINSICPTHVPTRLTRHLEQSMQAFVDIVGLVTEREQPLQGQASGPEEQAEVILFLASDAARMVHGQIIAVDGGITLKGNIDGTRSRVLESQYHALAITRLKRKSSASQTSEFRSAIIIQNKGMLVVCMFLMSGFECR</sequence>
<evidence type="ECO:0000313" key="2">
    <source>
        <dbReference type="EMBL" id="KAK3770545.1"/>
    </source>
</evidence>
<dbReference type="PANTHER" id="PTHR43975:SF2">
    <property type="entry name" value="EG:BACR7A4.14 PROTEIN-RELATED"/>
    <property type="match status" value="1"/>
</dbReference>
<dbReference type="SUPFAM" id="SSF51735">
    <property type="entry name" value="NAD(P)-binding Rossmann-fold domains"/>
    <property type="match status" value="1"/>
</dbReference>
<dbReference type="Pfam" id="PF13561">
    <property type="entry name" value="adh_short_C2"/>
    <property type="match status" value="1"/>
</dbReference>
<dbReference type="Gene3D" id="3.40.50.720">
    <property type="entry name" value="NAD(P)-binding Rossmann-like Domain"/>
    <property type="match status" value="1"/>
</dbReference>
<evidence type="ECO:0000313" key="3">
    <source>
        <dbReference type="Proteomes" id="UP001283361"/>
    </source>
</evidence>
<dbReference type="Proteomes" id="UP001283361">
    <property type="component" value="Unassembled WGS sequence"/>
</dbReference>